<organism evidence="6 7">
    <name type="scientific">Sphingomonas gilva</name>
    <dbReference type="NCBI Taxonomy" id="2305907"/>
    <lineage>
        <taxon>Bacteria</taxon>
        <taxon>Pseudomonadati</taxon>
        <taxon>Pseudomonadota</taxon>
        <taxon>Alphaproteobacteria</taxon>
        <taxon>Sphingomonadales</taxon>
        <taxon>Sphingomonadaceae</taxon>
        <taxon>Sphingomonas</taxon>
    </lineage>
</organism>
<gene>
    <name evidence="6" type="ORF">D1610_10510</name>
</gene>
<feature type="signal peptide" evidence="5">
    <location>
        <begin position="1"/>
        <end position="22"/>
    </location>
</feature>
<dbReference type="InterPro" id="IPR036770">
    <property type="entry name" value="Ankyrin_rpt-contain_sf"/>
</dbReference>
<dbReference type="SUPFAM" id="SSF48403">
    <property type="entry name" value="Ankyrin repeat"/>
    <property type="match status" value="1"/>
</dbReference>
<keyword evidence="1" id="KW-0677">Repeat</keyword>
<evidence type="ECO:0000256" key="4">
    <source>
        <dbReference type="SAM" id="MobiDB-lite"/>
    </source>
</evidence>
<dbReference type="AlphaFoldDB" id="A0A396RLX7"/>
<dbReference type="PANTHER" id="PTHR24173">
    <property type="entry name" value="ANKYRIN REPEAT CONTAINING"/>
    <property type="match status" value="1"/>
</dbReference>
<comment type="caution">
    <text evidence="6">The sequence shown here is derived from an EMBL/GenBank/DDBJ whole genome shotgun (WGS) entry which is preliminary data.</text>
</comment>
<evidence type="ECO:0000256" key="2">
    <source>
        <dbReference type="ARBA" id="ARBA00023043"/>
    </source>
</evidence>
<proteinExistence type="predicted"/>
<dbReference type="RefSeq" id="WP_118864141.1">
    <property type="nucleotide sequence ID" value="NZ_QWLV01000004.1"/>
</dbReference>
<protein>
    <submittedName>
        <fullName evidence="6">Ankyrin repeat domain-containing protein</fullName>
    </submittedName>
</protein>
<evidence type="ECO:0000313" key="6">
    <source>
        <dbReference type="EMBL" id="RHW17394.1"/>
    </source>
</evidence>
<dbReference type="EMBL" id="QWLV01000004">
    <property type="protein sequence ID" value="RHW17394.1"/>
    <property type="molecule type" value="Genomic_DNA"/>
</dbReference>
<feature type="compositionally biased region" description="Low complexity" evidence="4">
    <location>
        <begin position="118"/>
        <end position="140"/>
    </location>
</feature>
<name>A0A396RLX7_9SPHN</name>
<dbReference type="PROSITE" id="PS51257">
    <property type="entry name" value="PROKAR_LIPOPROTEIN"/>
    <property type="match status" value="1"/>
</dbReference>
<dbReference type="SMART" id="SM00248">
    <property type="entry name" value="ANK"/>
    <property type="match status" value="2"/>
</dbReference>
<reference evidence="6 7" key="1">
    <citation type="submission" date="2018-08" db="EMBL/GenBank/DDBJ databases">
        <title>The multiple taxonomic identification of Sphingomonas gilva.</title>
        <authorList>
            <person name="Zhu D."/>
            <person name="Zheng S."/>
        </authorList>
    </citation>
    <scope>NUCLEOTIDE SEQUENCE [LARGE SCALE GENOMIC DNA]</scope>
    <source>
        <strain evidence="6 7">ZDH117</strain>
    </source>
</reference>
<feature type="chain" id="PRO_5017283891" evidence="5">
    <location>
        <begin position="23"/>
        <end position="323"/>
    </location>
</feature>
<dbReference type="PANTHER" id="PTHR24173:SF74">
    <property type="entry name" value="ANKYRIN REPEAT DOMAIN-CONTAINING PROTEIN 16"/>
    <property type="match status" value="1"/>
</dbReference>
<keyword evidence="5" id="KW-0732">Signal</keyword>
<feature type="region of interest" description="Disordered" evidence="4">
    <location>
        <begin position="118"/>
        <end position="151"/>
    </location>
</feature>
<keyword evidence="7" id="KW-1185">Reference proteome</keyword>
<accession>A0A396RLX7</accession>
<sequence>MTYRNLAIGLAMASASCAGANAQTVGESQLIAAAQDCRAQEAAALVARGIDVNAKNPAGYTPLMMAAGNGCAAVVRLLLDSGADAAISHASFGDAAAQAKMNRHSAIQAMIEGRATATRSTTAATGSATTPPARPKAAGPGSSGGSRGWPKPGRYQVGQQVLFSGTAGKTWDSGVIKSIDPVYGYNIEGSSGSYDPFFVVGAEREPFWTGYFIGDWKVSVPMAMGTVTDGRYIYRTVSGGMRLPPLRIGADGTYSWRVRQGKGEQLVRGRWEPNPKGPGVILKAAEKGADWLVYNNSRTDSALGQTVILSSDCCTYYDGTRLK</sequence>
<evidence type="ECO:0000256" key="3">
    <source>
        <dbReference type="PROSITE-ProRule" id="PRU00023"/>
    </source>
</evidence>
<dbReference type="OrthoDB" id="671583at2"/>
<evidence type="ECO:0000256" key="5">
    <source>
        <dbReference type="SAM" id="SignalP"/>
    </source>
</evidence>
<dbReference type="PROSITE" id="PS50088">
    <property type="entry name" value="ANK_REPEAT"/>
    <property type="match status" value="1"/>
</dbReference>
<evidence type="ECO:0000313" key="7">
    <source>
        <dbReference type="Proteomes" id="UP000266693"/>
    </source>
</evidence>
<dbReference type="Proteomes" id="UP000266693">
    <property type="component" value="Unassembled WGS sequence"/>
</dbReference>
<dbReference type="InterPro" id="IPR002110">
    <property type="entry name" value="Ankyrin_rpt"/>
</dbReference>
<evidence type="ECO:0000256" key="1">
    <source>
        <dbReference type="ARBA" id="ARBA00022737"/>
    </source>
</evidence>
<dbReference type="Pfam" id="PF12796">
    <property type="entry name" value="Ank_2"/>
    <property type="match status" value="1"/>
</dbReference>
<dbReference type="PROSITE" id="PS50297">
    <property type="entry name" value="ANK_REP_REGION"/>
    <property type="match status" value="1"/>
</dbReference>
<keyword evidence="2 3" id="KW-0040">ANK repeat</keyword>
<feature type="repeat" description="ANK" evidence="3">
    <location>
        <begin position="58"/>
        <end position="90"/>
    </location>
</feature>
<dbReference type="Gene3D" id="1.25.40.20">
    <property type="entry name" value="Ankyrin repeat-containing domain"/>
    <property type="match status" value="1"/>
</dbReference>